<dbReference type="Proteomes" id="UP001320159">
    <property type="component" value="Unassembled WGS sequence"/>
</dbReference>
<dbReference type="RefSeq" id="WP_230741064.1">
    <property type="nucleotide sequence ID" value="NZ_PGCK01000003.1"/>
</dbReference>
<protein>
    <submittedName>
        <fullName evidence="1">Uncharacterized protein</fullName>
    </submittedName>
</protein>
<keyword evidence="2" id="KW-1185">Reference proteome</keyword>
<sequence>MWDSSRPERVDGGIYLDHESMDAICESVAGSLGFKIEHNINLGVGRIDQVWSRQEHPNLPEMKFAVQILNESGDIDPDIITTNAMRSLWSDCDHLIFVVPDSGTQKSIQGKIRSFDSIGGFLQLHKYITTVTLAELTKGTKHAATEARA</sequence>
<dbReference type="EMBL" id="PGCK01000003">
    <property type="protein sequence ID" value="MCD1294258.1"/>
    <property type="molecule type" value="Genomic_DNA"/>
</dbReference>
<name>A0AAP2RBB0_9EURY</name>
<dbReference type="AlphaFoldDB" id="A0AAP2RBB0"/>
<reference evidence="1 2" key="1">
    <citation type="submission" date="2017-11" db="EMBL/GenBank/DDBJ databases">
        <title>Isolation and Characterization of Family Methanocellaceae Species from Potential Methane Hydrate Area Offshore Southwestern Taiwan.</title>
        <authorList>
            <person name="Zhang W.-L."/>
            <person name="Chen W.-C."/>
            <person name="Lai M.-C."/>
            <person name="Chen S.-C."/>
        </authorList>
    </citation>
    <scope>NUCLEOTIDE SEQUENCE [LARGE SCALE GENOMIC DNA]</scope>
    <source>
        <strain evidence="1 2">CWC-04</strain>
    </source>
</reference>
<evidence type="ECO:0000313" key="2">
    <source>
        <dbReference type="Proteomes" id="UP001320159"/>
    </source>
</evidence>
<evidence type="ECO:0000313" key="1">
    <source>
        <dbReference type="EMBL" id="MCD1294258.1"/>
    </source>
</evidence>
<proteinExistence type="predicted"/>
<organism evidence="1 2">
    <name type="scientific">Methanooceanicella nereidis</name>
    <dbReference type="NCBI Taxonomy" id="2052831"/>
    <lineage>
        <taxon>Archaea</taxon>
        <taxon>Methanobacteriati</taxon>
        <taxon>Methanobacteriota</taxon>
        <taxon>Stenosarchaea group</taxon>
        <taxon>Methanomicrobia</taxon>
        <taxon>Methanocellales</taxon>
        <taxon>Methanocellaceae</taxon>
        <taxon>Methanooceanicella</taxon>
    </lineage>
</organism>
<comment type="caution">
    <text evidence="1">The sequence shown here is derived from an EMBL/GenBank/DDBJ whole genome shotgun (WGS) entry which is preliminary data.</text>
</comment>
<gene>
    <name evidence="1" type="ORF">CUJ83_04510</name>
</gene>
<accession>A0AAP2RBB0</accession>